<name>A0A381XJH4_9ZZZZ</name>
<dbReference type="AlphaFoldDB" id="A0A381XJH4"/>
<proteinExistence type="predicted"/>
<reference evidence="1" key="1">
    <citation type="submission" date="2018-05" db="EMBL/GenBank/DDBJ databases">
        <authorList>
            <person name="Lanie J.A."/>
            <person name="Ng W.-L."/>
            <person name="Kazmierczak K.M."/>
            <person name="Andrzejewski T.M."/>
            <person name="Davidsen T.M."/>
            <person name="Wayne K.J."/>
            <person name="Tettelin H."/>
            <person name="Glass J.I."/>
            <person name="Rusch D."/>
            <person name="Podicherti R."/>
            <person name="Tsui H.-C.T."/>
            <person name="Winkler M.E."/>
        </authorList>
    </citation>
    <scope>NUCLEOTIDE SEQUENCE</scope>
</reference>
<evidence type="ECO:0000313" key="1">
    <source>
        <dbReference type="EMBL" id="SVA64915.1"/>
    </source>
</evidence>
<accession>A0A381XJH4</accession>
<dbReference type="EMBL" id="UINC01015409">
    <property type="protein sequence ID" value="SVA64915.1"/>
    <property type="molecule type" value="Genomic_DNA"/>
</dbReference>
<sequence>MRLILIVRYGGGRGIRTLGTLSRTAH</sequence>
<feature type="non-terminal residue" evidence="1">
    <location>
        <position position="26"/>
    </location>
</feature>
<protein>
    <submittedName>
        <fullName evidence="1">Uncharacterized protein</fullName>
    </submittedName>
</protein>
<organism evidence="1">
    <name type="scientific">marine metagenome</name>
    <dbReference type="NCBI Taxonomy" id="408172"/>
    <lineage>
        <taxon>unclassified sequences</taxon>
        <taxon>metagenomes</taxon>
        <taxon>ecological metagenomes</taxon>
    </lineage>
</organism>
<gene>
    <name evidence="1" type="ORF">METZ01_LOCUS117769</name>
</gene>